<evidence type="ECO:0000259" key="2">
    <source>
        <dbReference type="Pfam" id="PF01266"/>
    </source>
</evidence>
<dbReference type="Gene3D" id="3.30.9.10">
    <property type="entry name" value="D-Amino Acid Oxidase, subunit A, domain 2"/>
    <property type="match status" value="1"/>
</dbReference>
<dbReference type="PANTHER" id="PTHR13847:SF281">
    <property type="entry name" value="FAD DEPENDENT OXIDOREDUCTASE DOMAIN-CONTAINING PROTEIN"/>
    <property type="match status" value="1"/>
</dbReference>
<dbReference type="EMBL" id="CP024903">
    <property type="protein sequence ID" value="AXF23152.1"/>
    <property type="molecule type" value="Genomic_DNA"/>
</dbReference>
<dbReference type="InterPro" id="IPR036188">
    <property type="entry name" value="FAD/NAD-bd_sf"/>
</dbReference>
<sequence>MQVRYRTNRLLIPTNTMNLPHDDPNCGWYAALPPPAPAHRLSGRQVADYAVIGAGFAGLAAARQLALHEPDARILLVDAQRVGEGASGRNSGFVIDLPHKFALENPDPEFKQRLLRLNRAAIAQLQSLIGEHGIACQWSHAGKYQGAVGERGLGYLEHFEKLMSGLGEPYRSVEGAELAKVLGTSHYSRAVYTPGCYLMQPAALVRGLGRSLPGNVELLEESPILRVERDSGGYVLHGADGQIHARRLLLGTSIFTREFGYLQNRLLPVMTFASWTAPLDDAQSKRYRGMLDWGLTPADHAGTTVRMTQDRRIIIRNTYRHVPKYGRSVDEATRNRIRADHRKAFLARFPELSDVPFTHTWGGVYAISRNFTNFFGELEDGVFASACDNGVGAAWGTISGTLLADRAVGASSPLLDDIHAVTGMPSLNPPEPLLGLGVRTRIRLAAWQSRSEV</sequence>
<evidence type="ECO:0000256" key="1">
    <source>
        <dbReference type="ARBA" id="ARBA00023002"/>
    </source>
</evidence>
<dbReference type="OrthoDB" id="9342835at2"/>
<dbReference type="PANTHER" id="PTHR13847">
    <property type="entry name" value="SARCOSINE DEHYDROGENASE-RELATED"/>
    <property type="match status" value="1"/>
</dbReference>
<name>A0A2Z5N0X3_BURPY</name>
<accession>A0A2Z5N0X3</accession>
<gene>
    <name evidence="3" type="ORF">CUJ89_22085</name>
</gene>
<dbReference type="Gene3D" id="3.50.50.60">
    <property type="entry name" value="FAD/NAD(P)-binding domain"/>
    <property type="match status" value="1"/>
</dbReference>
<dbReference type="InterPro" id="IPR006076">
    <property type="entry name" value="FAD-dep_OxRdtase"/>
</dbReference>
<dbReference type="Proteomes" id="UP000253104">
    <property type="component" value="Chromosome mHSR5_B"/>
</dbReference>
<reference evidence="3 4" key="1">
    <citation type="journal article" date="2018" name="ISME J.">
        <title>Involvement of Burkholderiaceae and sulfurous volatiles in disease-suppressive soils.</title>
        <authorList>
            <person name="Carrion V.J."/>
            <person name="Cordovez V."/>
            <person name="Tyc O."/>
            <person name="Etalo D.W."/>
            <person name="de Bruijn I."/>
            <person name="de Jager V.C."/>
            <person name="Medema M.H."/>
            <person name="Eberl L."/>
            <person name="Raaijmakers J.M."/>
        </authorList>
    </citation>
    <scope>NUCLEOTIDE SEQUENCE [LARGE SCALE GENOMIC DNA]</scope>
    <source>
        <strain evidence="4">mHSR5</strain>
    </source>
</reference>
<protein>
    <submittedName>
        <fullName evidence="3">FAD-dependent oxidoreductase</fullName>
    </submittedName>
</protein>
<dbReference type="SUPFAM" id="SSF51905">
    <property type="entry name" value="FAD/NAD(P)-binding domain"/>
    <property type="match status" value="1"/>
</dbReference>
<proteinExistence type="predicted"/>
<dbReference type="Pfam" id="PF01266">
    <property type="entry name" value="DAO"/>
    <property type="match status" value="1"/>
</dbReference>
<feature type="domain" description="FAD dependent oxidoreductase" evidence="2">
    <location>
        <begin position="48"/>
        <end position="406"/>
    </location>
</feature>
<dbReference type="GO" id="GO:0005737">
    <property type="term" value="C:cytoplasm"/>
    <property type="evidence" value="ECO:0007669"/>
    <property type="project" value="TreeGrafter"/>
</dbReference>
<organism evidence="3 4">
    <name type="scientific">Burkholderia pyrrocinia</name>
    <name type="common">Pseudomonas pyrrocinia</name>
    <dbReference type="NCBI Taxonomy" id="60550"/>
    <lineage>
        <taxon>Bacteria</taxon>
        <taxon>Pseudomonadati</taxon>
        <taxon>Pseudomonadota</taxon>
        <taxon>Betaproteobacteria</taxon>
        <taxon>Burkholderiales</taxon>
        <taxon>Burkholderiaceae</taxon>
        <taxon>Burkholderia</taxon>
        <taxon>Burkholderia cepacia complex</taxon>
    </lineage>
</organism>
<keyword evidence="1" id="KW-0560">Oxidoreductase</keyword>
<dbReference type="GO" id="GO:0016491">
    <property type="term" value="F:oxidoreductase activity"/>
    <property type="evidence" value="ECO:0007669"/>
    <property type="project" value="UniProtKB-KW"/>
</dbReference>
<dbReference type="AlphaFoldDB" id="A0A2Z5N0X3"/>
<evidence type="ECO:0000313" key="3">
    <source>
        <dbReference type="EMBL" id="AXF23152.1"/>
    </source>
</evidence>
<evidence type="ECO:0000313" key="4">
    <source>
        <dbReference type="Proteomes" id="UP000253104"/>
    </source>
</evidence>